<feature type="domain" description="ABC-2 type transporter transmembrane" evidence="7">
    <location>
        <begin position="2"/>
        <end position="199"/>
    </location>
</feature>
<dbReference type="RefSeq" id="WP_184914664.1">
    <property type="nucleotide sequence ID" value="NZ_JACHJR010000001.1"/>
</dbReference>
<accession>A0A7W7SB07</accession>
<evidence type="ECO:0000256" key="4">
    <source>
        <dbReference type="ARBA" id="ARBA00023136"/>
    </source>
</evidence>
<name>A0A7W7SB07_9ACTN</name>
<evidence type="ECO:0000256" key="2">
    <source>
        <dbReference type="ARBA" id="ARBA00022692"/>
    </source>
</evidence>
<sequence length="241" mass="25833">MKTLVQLEILRTLRNKRYLMFTVLYPALLYVFFINAYGSSDTVAGGVSVKAYFMVSMATFGAVGAVLTGSAQRISLERKSGWVRQLRLTALPGRAYTIAKIASCAVTTLPAIVVVFVIGAFEGVSLSVAQWLGLGLALWLGSFVFAALGVALGYAAQPDAVQPIVMIVYMLMALFGGTWFPIGDSLKSVAQFNPVYLYNQLATFVQPGQSLNLAAVAGLTGFLVVFVAGAAFLYRKDTKQA</sequence>
<evidence type="ECO:0000259" key="7">
    <source>
        <dbReference type="Pfam" id="PF01061"/>
    </source>
</evidence>
<evidence type="ECO:0000256" key="6">
    <source>
        <dbReference type="SAM" id="Phobius"/>
    </source>
</evidence>
<comment type="caution">
    <text evidence="8">The sequence shown here is derived from an EMBL/GenBank/DDBJ whole genome shotgun (WGS) entry which is preliminary data.</text>
</comment>
<evidence type="ECO:0000256" key="3">
    <source>
        <dbReference type="ARBA" id="ARBA00022989"/>
    </source>
</evidence>
<dbReference type="PANTHER" id="PTHR43077">
    <property type="entry name" value="TRANSPORT PERMEASE YVFS-RELATED"/>
    <property type="match status" value="1"/>
</dbReference>
<dbReference type="GO" id="GO:0043190">
    <property type="term" value="C:ATP-binding cassette (ABC) transporter complex"/>
    <property type="evidence" value="ECO:0007669"/>
    <property type="project" value="InterPro"/>
</dbReference>
<dbReference type="InterPro" id="IPR051328">
    <property type="entry name" value="T7SS_ABC-Transporter"/>
</dbReference>
<feature type="transmembrane region" description="Helical" evidence="6">
    <location>
        <begin position="164"/>
        <end position="182"/>
    </location>
</feature>
<comment type="subcellular location">
    <subcellularLocation>
        <location evidence="1">Membrane</location>
        <topology evidence="1">Multi-pass membrane protein</topology>
    </subcellularLocation>
</comment>
<gene>
    <name evidence="8" type="ORF">F4556_002668</name>
</gene>
<dbReference type="GO" id="GO:0046677">
    <property type="term" value="P:response to antibiotic"/>
    <property type="evidence" value="ECO:0007669"/>
    <property type="project" value="UniProtKB-KW"/>
</dbReference>
<reference evidence="8 9" key="1">
    <citation type="submission" date="2020-08" db="EMBL/GenBank/DDBJ databases">
        <title>Sequencing the genomes of 1000 actinobacteria strains.</title>
        <authorList>
            <person name="Klenk H.-P."/>
        </authorList>
    </citation>
    <scope>NUCLEOTIDE SEQUENCE [LARGE SCALE GENOMIC DNA]</scope>
    <source>
        <strain evidence="8 9">DSM 44786</strain>
    </source>
</reference>
<dbReference type="InterPro" id="IPR013525">
    <property type="entry name" value="ABC2_TM"/>
</dbReference>
<proteinExistence type="predicted"/>
<evidence type="ECO:0000256" key="1">
    <source>
        <dbReference type="ARBA" id="ARBA00004141"/>
    </source>
</evidence>
<feature type="transmembrane region" description="Helical" evidence="6">
    <location>
        <begin position="213"/>
        <end position="234"/>
    </location>
</feature>
<dbReference type="GO" id="GO:0140359">
    <property type="term" value="F:ABC-type transporter activity"/>
    <property type="evidence" value="ECO:0007669"/>
    <property type="project" value="InterPro"/>
</dbReference>
<dbReference type="PIRSF" id="PIRSF006648">
    <property type="entry name" value="DrrB"/>
    <property type="match status" value="1"/>
</dbReference>
<keyword evidence="5" id="KW-0046">Antibiotic resistance</keyword>
<dbReference type="EMBL" id="JACHJR010000001">
    <property type="protein sequence ID" value="MBB4947133.1"/>
    <property type="molecule type" value="Genomic_DNA"/>
</dbReference>
<dbReference type="AlphaFoldDB" id="A0A7W7SB07"/>
<dbReference type="InterPro" id="IPR000412">
    <property type="entry name" value="ABC_2_transport"/>
</dbReference>
<protein>
    <submittedName>
        <fullName evidence="8">ABC-2 type transport system permease protein</fullName>
    </submittedName>
</protein>
<dbReference type="Proteomes" id="UP000573327">
    <property type="component" value="Unassembled WGS sequence"/>
</dbReference>
<feature type="transmembrane region" description="Helical" evidence="6">
    <location>
        <begin position="51"/>
        <end position="74"/>
    </location>
</feature>
<feature type="transmembrane region" description="Helical" evidence="6">
    <location>
        <begin position="95"/>
        <end position="119"/>
    </location>
</feature>
<keyword evidence="9" id="KW-1185">Reference proteome</keyword>
<feature type="transmembrane region" description="Helical" evidence="6">
    <location>
        <begin position="18"/>
        <end position="39"/>
    </location>
</feature>
<keyword evidence="2 6" id="KW-0812">Transmembrane</keyword>
<dbReference type="Pfam" id="PF01061">
    <property type="entry name" value="ABC2_membrane"/>
    <property type="match status" value="1"/>
</dbReference>
<evidence type="ECO:0000256" key="5">
    <source>
        <dbReference type="ARBA" id="ARBA00023251"/>
    </source>
</evidence>
<evidence type="ECO:0000313" key="9">
    <source>
        <dbReference type="Proteomes" id="UP000573327"/>
    </source>
</evidence>
<keyword evidence="4 6" id="KW-0472">Membrane</keyword>
<evidence type="ECO:0000313" key="8">
    <source>
        <dbReference type="EMBL" id="MBB4947133.1"/>
    </source>
</evidence>
<organism evidence="8 9">
    <name type="scientific">Kitasatospora gansuensis</name>
    <dbReference type="NCBI Taxonomy" id="258050"/>
    <lineage>
        <taxon>Bacteria</taxon>
        <taxon>Bacillati</taxon>
        <taxon>Actinomycetota</taxon>
        <taxon>Actinomycetes</taxon>
        <taxon>Kitasatosporales</taxon>
        <taxon>Streptomycetaceae</taxon>
        <taxon>Kitasatospora</taxon>
    </lineage>
</organism>
<dbReference type="PANTHER" id="PTHR43077:SF11">
    <property type="entry name" value="TRANSPORT PERMEASE YVFS-RELATED"/>
    <property type="match status" value="1"/>
</dbReference>
<keyword evidence="3 6" id="KW-1133">Transmembrane helix</keyword>
<feature type="transmembrane region" description="Helical" evidence="6">
    <location>
        <begin position="131"/>
        <end position="152"/>
    </location>
</feature>